<dbReference type="AlphaFoldDB" id="A0A8H6CB93"/>
<evidence type="ECO:0000256" key="5">
    <source>
        <dbReference type="SAM" id="MobiDB-lite"/>
    </source>
</evidence>
<dbReference type="GO" id="GO:0008732">
    <property type="term" value="F:L-allo-threonine aldolase activity"/>
    <property type="evidence" value="ECO:0007669"/>
    <property type="project" value="TreeGrafter"/>
</dbReference>
<evidence type="ECO:0000313" key="7">
    <source>
        <dbReference type="EMBL" id="KAF6220255.1"/>
    </source>
</evidence>
<feature type="compositionally biased region" description="Polar residues" evidence="5">
    <location>
        <begin position="80"/>
        <end position="93"/>
    </location>
</feature>
<evidence type="ECO:0000256" key="1">
    <source>
        <dbReference type="ARBA" id="ARBA00001933"/>
    </source>
</evidence>
<feature type="compositionally biased region" description="Basic and acidic residues" evidence="5">
    <location>
        <begin position="467"/>
        <end position="478"/>
    </location>
</feature>
<comment type="similarity">
    <text evidence="2">Belongs to the threonine aldolase family.</text>
</comment>
<dbReference type="GO" id="GO:0005829">
    <property type="term" value="C:cytosol"/>
    <property type="evidence" value="ECO:0007669"/>
    <property type="project" value="TreeGrafter"/>
</dbReference>
<sequence>MVTPTADAASRRKIYGVTSIDKYEYLPIVVQTANSLIFHEQLLQSTSSSSSKPEATMTESKQRPEAVTNGHKTANRILAPSTTDGPNAWSTPGSAAFDFRSTSSSQPIPSSHTLLPQAPNPTKLTTLPGDTVTSPTASMLLATQKCTLQDDVFQEDPTTNSLEAYVADMTGKEAGLFVISGTMGNQLSVRTALGGPPHSVLADARSHVYGWEAGGIASLSGALAMPITPVNEHHLTLSDIKKHAVTSTDTHFCPTRLISLENTLAGTILPLKDCQEISQWAHAQNPPIHMHLDGARLWEAVAAGAGGLEEYCACFDSVTMCFSKGLGAPIGSIIIASRPFVERARHIRKGLGGGLRQAGVVTASARIGVDDTFLGNKLTATHRRAREIADVWQKKGGKLTQATETNMVWLDLDAAGVSREGFVEAGVKEGVRFLGGRVVVHYQVSEEAVGRLGRVMDAVLSAPAQEPETKNGVREEARGVMAPEME</sequence>
<reference evidence="7 8" key="1">
    <citation type="journal article" date="2020" name="Genomics">
        <title>Complete, high-quality genomes from long-read metagenomic sequencing of two wolf lichen thalli reveals enigmatic genome architecture.</title>
        <authorList>
            <person name="McKenzie S.K."/>
            <person name="Walston R.F."/>
            <person name="Allen J.L."/>
        </authorList>
    </citation>
    <scope>NUCLEOTIDE SEQUENCE [LARGE SCALE GENOMIC DNA]</scope>
    <source>
        <strain evidence="7">WasteWater1</strain>
    </source>
</reference>
<evidence type="ECO:0000259" key="6">
    <source>
        <dbReference type="Pfam" id="PF01212"/>
    </source>
</evidence>
<dbReference type="PANTHER" id="PTHR48097">
    <property type="entry name" value="L-THREONINE ALDOLASE-RELATED"/>
    <property type="match status" value="1"/>
</dbReference>
<dbReference type="NCBIfam" id="NF041359">
    <property type="entry name" value="GntG_guanitoxin"/>
    <property type="match status" value="1"/>
</dbReference>
<dbReference type="InterPro" id="IPR015424">
    <property type="entry name" value="PyrdxlP-dep_Trfase"/>
</dbReference>
<dbReference type="Gene3D" id="3.90.1150.10">
    <property type="entry name" value="Aspartate Aminotransferase, domain 1"/>
    <property type="match status" value="1"/>
</dbReference>
<dbReference type="EMBL" id="JACCJB010000017">
    <property type="protein sequence ID" value="KAF6220255.1"/>
    <property type="molecule type" value="Genomic_DNA"/>
</dbReference>
<dbReference type="Gene3D" id="3.40.640.10">
    <property type="entry name" value="Type I PLP-dependent aspartate aminotransferase-like (Major domain)"/>
    <property type="match status" value="1"/>
</dbReference>
<dbReference type="PANTHER" id="PTHR48097:SF9">
    <property type="entry name" value="L-THREONINE ALDOLASE"/>
    <property type="match status" value="1"/>
</dbReference>
<evidence type="ECO:0000256" key="4">
    <source>
        <dbReference type="ARBA" id="ARBA00023239"/>
    </source>
</evidence>
<keyword evidence="3" id="KW-0663">Pyridoxal phosphate</keyword>
<dbReference type="InterPro" id="IPR023603">
    <property type="entry name" value="Low_specificity_L-TA-like"/>
</dbReference>
<protein>
    <recommendedName>
        <fullName evidence="6">Aromatic amino acid beta-eliminating lyase/threonine aldolase domain-containing protein</fullName>
    </recommendedName>
</protein>
<comment type="cofactor">
    <cofactor evidence="1">
        <name>pyridoxal 5'-phosphate</name>
        <dbReference type="ChEBI" id="CHEBI:597326"/>
    </cofactor>
</comment>
<dbReference type="InterPro" id="IPR015421">
    <property type="entry name" value="PyrdxlP-dep_Trfase_major"/>
</dbReference>
<dbReference type="InterPro" id="IPR015422">
    <property type="entry name" value="PyrdxlP-dep_Trfase_small"/>
</dbReference>
<gene>
    <name evidence="7" type="ORF">HO133_003387</name>
</gene>
<organism evidence="7 8">
    <name type="scientific">Letharia lupina</name>
    <dbReference type="NCBI Taxonomy" id="560253"/>
    <lineage>
        <taxon>Eukaryota</taxon>
        <taxon>Fungi</taxon>
        <taxon>Dikarya</taxon>
        <taxon>Ascomycota</taxon>
        <taxon>Pezizomycotina</taxon>
        <taxon>Lecanoromycetes</taxon>
        <taxon>OSLEUM clade</taxon>
        <taxon>Lecanoromycetidae</taxon>
        <taxon>Lecanorales</taxon>
        <taxon>Lecanorineae</taxon>
        <taxon>Parmeliaceae</taxon>
        <taxon>Letharia</taxon>
    </lineage>
</organism>
<proteinExistence type="inferred from homology"/>
<evidence type="ECO:0000313" key="8">
    <source>
        <dbReference type="Proteomes" id="UP000593566"/>
    </source>
</evidence>
<keyword evidence="8" id="KW-1185">Reference proteome</keyword>
<evidence type="ECO:0000256" key="3">
    <source>
        <dbReference type="ARBA" id="ARBA00022898"/>
    </source>
</evidence>
<dbReference type="RefSeq" id="XP_037149690.1">
    <property type="nucleotide sequence ID" value="XM_037294309.1"/>
</dbReference>
<dbReference type="Pfam" id="PF01212">
    <property type="entry name" value="Beta_elim_lyase"/>
    <property type="match status" value="1"/>
</dbReference>
<feature type="domain" description="Aromatic amino acid beta-eliminating lyase/threonine aldolase" evidence="6">
    <location>
        <begin position="129"/>
        <end position="414"/>
    </location>
</feature>
<feature type="region of interest" description="Disordered" evidence="5">
    <location>
        <begin position="44"/>
        <end position="122"/>
    </location>
</feature>
<feature type="region of interest" description="Disordered" evidence="5">
    <location>
        <begin position="463"/>
        <end position="486"/>
    </location>
</feature>
<dbReference type="GO" id="GO:0006545">
    <property type="term" value="P:glycine biosynthetic process"/>
    <property type="evidence" value="ECO:0007669"/>
    <property type="project" value="TreeGrafter"/>
</dbReference>
<keyword evidence="4" id="KW-0456">Lyase</keyword>
<name>A0A8H6CB93_9LECA</name>
<dbReference type="FunFam" id="3.40.640.10:FF:000030">
    <property type="entry name" value="Low-specificity L-threonine aldolase"/>
    <property type="match status" value="1"/>
</dbReference>
<dbReference type="Proteomes" id="UP000593566">
    <property type="component" value="Unassembled WGS sequence"/>
</dbReference>
<dbReference type="SUPFAM" id="SSF53383">
    <property type="entry name" value="PLP-dependent transferases"/>
    <property type="match status" value="1"/>
</dbReference>
<dbReference type="GeneID" id="59331798"/>
<accession>A0A8H6CB93</accession>
<comment type="caution">
    <text evidence="7">The sequence shown here is derived from an EMBL/GenBank/DDBJ whole genome shotgun (WGS) entry which is preliminary data.</text>
</comment>
<evidence type="ECO:0000256" key="2">
    <source>
        <dbReference type="ARBA" id="ARBA00006966"/>
    </source>
</evidence>
<dbReference type="GO" id="GO:0006567">
    <property type="term" value="P:L-threonine catabolic process"/>
    <property type="evidence" value="ECO:0007669"/>
    <property type="project" value="TreeGrafter"/>
</dbReference>
<dbReference type="InterPro" id="IPR001597">
    <property type="entry name" value="ArAA_b-elim_lyase/Thr_aldolase"/>
</dbReference>
<feature type="compositionally biased region" description="Low complexity" evidence="5">
    <location>
        <begin position="101"/>
        <end position="111"/>
    </location>
</feature>